<dbReference type="Proteomes" id="UP001164803">
    <property type="component" value="Chromosome"/>
</dbReference>
<dbReference type="PANTHER" id="PTHR42858:SF1">
    <property type="entry name" value="LD15494P"/>
    <property type="match status" value="1"/>
</dbReference>
<dbReference type="InterPro" id="IPR015424">
    <property type="entry name" value="PyrdxlP-dep_Trfase"/>
</dbReference>
<name>A0ABY6YX72_9BACL</name>
<evidence type="ECO:0000313" key="1">
    <source>
        <dbReference type="EMBL" id="WAH35179.1"/>
    </source>
</evidence>
<protein>
    <submittedName>
        <fullName evidence="1">Uncharacterized protein</fullName>
    </submittedName>
</protein>
<proteinExistence type="predicted"/>
<dbReference type="EMBL" id="CP104064">
    <property type="protein sequence ID" value="WAH35179.1"/>
    <property type="molecule type" value="Genomic_DNA"/>
</dbReference>
<organism evidence="1 2">
    <name type="scientific">Alicyclobacillus dauci</name>
    <dbReference type="NCBI Taxonomy" id="1475485"/>
    <lineage>
        <taxon>Bacteria</taxon>
        <taxon>Bacillati</taxon>
        <taxon>Bacillota</taxon>
        <taxon>Bacilli</taxon>
        <taxon>Bacillales</taxon>
        <taxon>Alicyclobacillaceae</taxon>
        <taxon>Alicyclobacillus</taxon>
    </lineage>
</organism>
<dbReference type="PANTHER" id="PTHR42858">
    <property type="entry name" value="AMINOTRANSFERASE"/>
    <property type="match status" value="1"/>
</dbReference>
<reference evidence="1" key="1">
    <citation type="submission" date="2022-08" db="EMBL/GenBank/DDBJ databases">
        <title>Alicyclobacillus dauci DSM2870, complete genome.</title>
        <authorList>
            <person name="Wang Q."/>
            <person name="Cai R."/>
            <person name="Wang Z."/>
        </authorList>
    </citation>
    <scope>NUCLEOTIDE SEQUENCE</scope>
    <source>
        <strain evidence="1">DSM 28700</strain>
    </source>
</reference>
<evidence type="ECO:0000313" key="2">
    <source>
        <dbReference type="Proteomes" id="UP001164803"/>
    </source>
</evidence>
<gene>
    <name evidence="1" type="ORF">NZD86_12725</name>
</gene>
<dbReference type="Gene3D" id="3.90.1150.10">
    <property type="entry name" value="Aspartate Aminotransferase, domain 1"/>
    <property type="match status" value="1"/>
</dbReference>
<dbReference type="RefSeq" id="WP_268042146.1">
    <property type="nucleotide sequence ID" value="NZ_CP104064.1"/>
</dbReference>
<dbReference type="SUPFAM" id="SSF53383">
    <property type="entry name" value="PLP-dependent transferases"/>
    <property type="match status" value="1"/>
</dbReference>
<sequence length="77" mass="8663">MTLPHHVNTDELLIQAINQDISFLPGSMCYVDGVLHNQLRISFSYLSDDDLAQGVRRLCTLLQEAMQSEPHSHSPTI</sequence>
<keyword evidence="2" id="KW-1185">Reference proteome</keyword>
<accession>A0ABY6YX72</accession>
<dbReference type="InterPro" id="IPR015422">
    <property type="entry name" value="PyrdxlP-dep_Trfase_small"/>
</dbReference>